<evidence type="ECO:0000256" key="3">
    <source>
        <dbReference type="ARBA" id="ARBA00022741"/>
    </source>
</evidence>
<dbReference type="GO" id="GO:0005524">
    <property type="term" value="F:ATP binding"/>
    <property type="evidence" value="ECO:0007669"/>
    <property type="project" value="UniProtKB-KW"/>
</dbReference>
<dbReference type="InterPro" id="IPR037051">
    <property type="entry name" value="4-carb_acid_sugar_kinase_N_sf"/>
</dbReference>
<evidence type="ECO:0000256" key="5">
    <source>
        <dbReference type="ARBA" id="ARBA00022840"/>
    </source>
</evidence>
<dbReference type="SUPFAM" id="SSF142764">
    <property type="entry name" value="YgbK-like"/>
    <property type="match status" value="1"/>
</dbReference>
<dbReference type="Pfam" id="PF07005">
    <property type="entry name" value="SBD_N"/>
    <property type="match status" value="1"/>
</dbReference>
<dbReference type="GO" id="GO:0016301">
    <property type="term" value="F:kinase activity"/>
    <property type="evidence" value="ECO:0007669"/>
    <property type="project" value="UniProtKB-KW"/>
</dbReference>
<reference evidence="10" key="1">
    <citation type="submission" date="2017-02" db="EMBL/GenBank/DDBJ databases">
        <authorList>
            <person name="Varghese N."/>
            <person name="Submissions S."/>
        </authorList>
    </citation>
    <scope>NUCLEOTIDE SEQUENCE [LARGE SCALE GENOMIC DNA]</scope>
    <source>
        <strain evidence="10">DSM 3072</strain>
    </source>
</reference>
<accession>A0A1T4VPD2</accession>
<dbReference type="AlphaFoldDB" id="A0A1T4VPD2"/>
<dbReference type="InterPro" id="IPR031475">
    <property type="entry name" value="NBD_C"/>
</dbReference>
<feature type="domain" description="Four-carbon acid sugar kinase nucleotide binding" evidence="8">
    <location>
        <begin position="254"/>
        <end position="416"/>
    </location>
</feature>
<name>A0A1T4VPD2_9GAMM</name>
<dbReference type="Pfam" id="PF17042">
    <property type="entry name" value="NBD_C"/>
    <property type="match status" value="1"/>
</dbReference>
<dbReference type="RefSeq" id="WP_078929220.1">
    <property type="nucleotide sequence ID" value="NZ_FUXX01000037.1"/>
</dbReference>
<keyword evidence="5" id="KW-0067">ATP-binding</keyword>
<dbReference type="Proteomes" id="UP000242432">
    <property type="component" value="Unassembled WGS sequence"/>
</dbReference>
<protein>
    <submittedName>
        <fullName evidence="9">Uncharacterized conserved protein YgbK, DUF1537 family</fullName>
    </submittedName>
</protein>
<sequence>MPQCIVIADEITGGSAVGAMLEKNGTSVCSLMNARGLKDPLTSDYDCLVYSTNSRNLTDQQSYQMVFSAARLLKSDDVKLYAKRIDPAMRGNTCAETVALLDALGDSDRVAIVVPSFPALKRTNVGGYILVDGKPLQKSLAGLEDLFPAETGRVADLFTEKFQYKAEALHLKEYLKGTENLANTIKKMAKKGVRAIVLDCTSQEDINMIADAVLLSGIKFIAVDPGPFTATLARKVMRPKNVAKEASETKIFGIVGGVNPLISAQVEQLRLEEKVLIVMVRNLELLEDLQRRNAEINRVVDEIVTKYNSFTIAFAVSDNMEINNQLVPEYQEMLLKTNRTQAEAIDIIATAYGQIVSKVLERRPDIKALYTKGAEFTVATCRELKSIGLKILGQVLPLTCYGELIDGDYAGLKCVTSASSATDTNTITDSIQYLKRKLTI</sequence>
<dbReference type="InterPro" id="IPR010737">
    <property type="entry name" value="4-carb_acid_sugar_kinase_N"/>
</dbReference>
<evidence type="ECO:0000256" key="2">
    <source>
        <dbReference type="ARBA" id="ARBA00022679"/>
    </source>
</evidence>
<comment type="similarity">
    <text evidence="1">Belongs to the four-carbon acid sugar kinase family.</text>
</comment>
<dbReference type="Gene3D" id="3.40.50.10840">
    <property type="entry name" value="Putative sugar-binding, N-terminal domain"/>
    <property type="match status" value="1"/>
</dbReference>
<keyword evidence="4" id="KW-0418">Kinase</keyword>
<dbReference type="STRING" id="83771.SAMN02910357_01869"/>
<dbReference type="EMBL" id="FUXX01000037">
    <property type="protein sequence ID" value="SKA66718.1"/>
    <property type="molecule type" value="Genomic_DNA"/>
</dbReference>
<keyword evidence="10" id="KW-1185">Reference proteome</keyword>
<evidence type="ECO:0000259" key="7">
    <source>
        <dbReference type="Pfam" id="PF07005"/>
    </source>
</evidence>
<evidence type="ECO:0000256" key="6">
    <source>
        <dbReference type="ARBA" id="ARBA00023277"/>
    </source>
</evidence>
<proteinExistence type="inferred from homology"/>
<organism evidence="9 10">
    <name type="scientific">Succinivibrio dextrinosolvens DSM 3072</name>
    <dbReference type="NCBI Taxonomy" id="1123324"/>
    <lineage>
        <taxon>Bacteria</taxon>
        <taxon>Pseudomonadati</taxon>
        <taxon>Pseudomonadota</taxon>
        <taxon>Gammaproteobacteria</taxon>
        <taxon>Aeromonadales</taxon>
        <taxon>Succinivibrionaceae</taxon>
        <taxon>Succinivibrio</taxon>
    </lineage>
</organism>
<feature type="domain" description="Four-carbon acid sugar kinase N-terminal" evidence="7">
    <location>
        <begin position="5"/>
        <end position="232"/>
    </location>
</feature>
<gene>
    <name evidence="9" type="ORF">SAMN02745213_01853</name>
</gene>
<evidence type="ECO:0000313" key="10">
    <source>
        <dbReference type="Proteomes" id="UP000242432"/>
    </source>
</evidence>
<evidence type="ECO:0000259" key="8">
    <source>
        <dbReference type="Pfam" id="PF17042"/>
    </source>
</evidence>
<keyword evidence="3" id="KW-0547">Nucleotide-binding</keyword>
<evidence type="ECO:0000256" key="4">
    <source>
        <dbReference type="ARBA" id="ARBA00022777"/>
    </source>
</evidence>
<dbReference type="InterPro" id="IPR042213">
    <property type="entry name" value="NBD_C_sf"/>
</dbReference>
<dbReference type="Gene3D" id="3.40.980.20">
    <property type="entry name" value="Four-carbon acid sugar kinase, nucleotide binding domain"/>
    <property type="match status" value="1"/>
</dbReference>
<keyword evidence="6" id="KW-0119">Carbohydrate metabolism</keyword>
<evidence type="ECO:0000256" key="1">
    <source>
        <dbReference type="ARBA" id="ARBA00005715"/>
    </source>
</evidence>
<evidence type="ECO:0000313" key="9">
    <source>
        <dbReference type="EMBL" id="SKA66718.1"/>
    </source>
</evidence>
<keyword evidence="2" id="KW-0808">Transferase</keyword>